<evidence type="ECO:0000313" key="12">
    <source>
        <dbReference type="Proteomes" id="UP001438707"/>
    </source>
</evidence>
<comment type="catalytic activity">
    <reaction evidence="1">
        <text>Endohydrolysis of (1-&gt;4)-beta-D-glucosidic linkages in cellulose, lichenin and cereal beta-D-glucans.</text>
        <dbReference type="EC" id="3.2.1.4"/>
    </reaction>
</comment>
<sequence length="293" mass="32671">MAGRWMSCSWTAVVLALQFSVASGHRRKLQDGSTVPSLPADYSWDRLLDASFLFYEAQRSGKLPSSNRILWRGDSALQDKGPHDEDLSGGHFDSGGFLKELFPYGSTTATLAWGVLEFKEGFRKAGTYRTALDHLEWAAKFLIACHIDEDDYIASVGMHRYDDAYWGRPEVMQMHRPVYLSDVELKPSSDLLGSASAGLASVSLVFSKVNGTFAQECLLQAQTLYVMATGREGLYSAYGIEHNYASASYLDDLAHAAVWLYKATHAYEYLRDAHLFWARSHVADSNPSSIIVW</sequence>
<dbReference type="InterPro" id="IPR008928">
    <property type="entry name" value="6-hairpin_glycosidase_sf"/>
</dbReference>
<dbReference type="Pfam" id="PF00759">
    <property type="entry name" value="Glyco_hydro_9"/>
    <property type="match status" value="1"/>
</dbReference>
<dbReference type="PANTHER" id="PTHR22298">
    <property type="entry name" value="ENDO-1,4-BETA-GLUCANASE"/>
    <property type="match status" value="1"/>
</dbReference>
<accession>A0AAW1RZX9</accession>
<proteinExistence type="inferred from homology"/>
<feature type="chain" id="PRO_5044002234" description="cellulase" evidence="9">
    <location>
        <begin position="25"/>
        <end position="293"/>
    </location>
</feature>
<protein>
    <recommendedName>
        <fullName evidence="3">cellulase</fullName>
        <ecNumber evidence="3">3.2.1.4</ecNumber>
    </recommendedName>
</protein>
<keyword evidence="8" id="KW-0624">Polysaccharide degradation</keyword>
<keyword evidence="6" id="KW-0119">Carbohydrate metabolism</keyword>
<keyword evidence="4" id="KW-0378">Hydrolase</keyword>
<feature type="domain" description="Glycoside hydrolase family 9" evidence="10">
    <location>
        <begin position="45"/>
        <end position="282"/>
    </location>
</feature>
<reference evidence="11 12" key="1">
    <citation type="journal article" date="2024" name="Nat. Commun.">
        <title>Phylogenomics reveals the evolutionary origins of lichenization in chlorophyte algae.</title>
        <authorList>
            <person name="Puginier C."/>
            <person name="Libourel C."/>
            <person name="Otte J."/>
            <person name="Skaloud P."/>
            <person name="Haon M."/>
            <person name="Grisel S."/>
            <person name="Petersen M."/>
            <person name="Berrin J.G."/>
            <person name="Delaux P.M."/>
            <person name="Dal Grande F."/>
            <person name="Keller J."/>
        </authorList>
    </citation>
    <scope>NUCLEOTIDE SEQUENCE [LARGE SCALE GENOMIC DNA]</scope>
    <source>
        <strain evidence="11 12">SAG 2145</strain>
    </source>
</reference>
<evidence type="ECO:0000256" key="1">
    <source>
        <dbReference type="ARBA" id="ARBA00000966"/>
    </source>
</evidence>
<evidence type="ECO:0000259" key="10">
    <source>
        <dbReference type="Pfam" id="PF00759"/>
    </source>
</evidence>
<comment type="similarity">
    <text evidence="2">Belongs to the glycosyl hydrolase 9 (cellulase E) family.</text>
</comment>
<evidence type="ECO:0000256" key="7">
    <source>
        <dbReference type="ARBA" id="ARBA00023295"/>
    </source>
</evidence>
<keyword evidence="7" id="KW-0326">Glycosidase</keyword>
<dbReference type="SUPFAM" id="SSF48208">
    <property type="entry name" value="Six-hairpin glycosidases"/>
    <property type="match status" value="1"/>
</dbReference>
<comment type="caution">
    <text evidence="11">The sequence shown here is derived from an EMBL/GenBank/DDBJ whole genome shotgun (WGS) entry which is preliminary data.</text>
</comment>
<evidence type="ECO:0000256" key="3">
    <source>
        <dbReference type="ARBA" id="ARBA00012601"/>
    </source>
</evidence>
<dbReference type="Proteomes" id="UP001438707">
    <property type="component" value="Unassembled WGS sequence"/>
</dbReference>
<evidence type="ECO:0000256" key="9">
    <source>
        <dbReference type="SAM" id="SignalP"/>
    </source>
</evidence>
<evidence type="ECO:0000313" key="11">
    <source>
        <dbReference type="EMBL" id="KAK9839137.1"/>
    </source>
</evidence>
<evidence type="ECO:0000256" key="6">
    <source>
        <dbReference type="ARBA" id="ARBA00023277"/>
    </source>
</evidence>
<keyword evidence="12" id="KW-1185">Reference proteome</keyword>
<name>A0AAW1RZX9_9CHLO</name>
<dbReference type="EC" id="3.2.1.4" evidence="3"/>
<organism evidence="11 12">
    <name type="scientific">Apatococcus lobatus</name>
    <dbReference type="NCBI Taxonomy" id="904363"/>
    <lineage>
        <taxon>Eukaryota</taxon>
        <taxon>Viridiplantae</taxon>
        <taxon>Chlorophyta</taxon>
        <taxon>core chlorophytes</taxon>
        <taxon>Trebouxiophyceae</taxon>
        <taxon>Chlorellales</taxon>
        <taxon>Chlorellaceae</taxon>
        <taxon>Apatococcus</taxon>
    </lineage>
</organism>
<evidence type="ECO:0000256" key="4">
    <source>
        <dbReference type="ARBA" id="ARBA00022801"/>
    </source>
</evidence>
<dbReference type="Gene3D" id="1.50.10.10">
    <property type="match status" value="1"/>
</dbReference>
<evidence type="ECO:0000256" key="5">
    <source>
        <dbReference type="ARBA" id="ARBA00023001"/>
    </source>
</evidence>
<evidence type="ECO:0000256" key="8">
    <source>
        <dbReference type="ARBA" id="ARBA00023326"/>
    </source>
</evidence>
<feature type="signal peptide" evidence="9">
    <location>
        <begin position="1"/>
        <end position="24"/>
    </location>
</feature>
<dbReference type="AlphaFoldDB" id="A0AAW1RZX9"/>
<dbReference type="GO" id="GO:0008810">
    <property type="term" value="F:cellulase activity"/>
    <property type="evidence" value="ECO:0007669"/>
    <property type="project" value="UniProtKB-EC"/>
</dbReference>
<dbReference type="InterPro" id="IPR001701">
    <property type="entry name" value="Glyco_hydro_9"/>
</dbReference>
<evidence type="ECO:0000256" key="2">
    <source>
        <dbReference type="ARBA" id="ARBA00007072"/>
    </source>
</evidence>
<keyword evidence="9" id="KW-0732">Signal</keyword>
<gene>
    <name evidence="11" type="ORF">WJX74_010336</name>
</gene>
<dbReference type="GO" id="GO:0030245">
    <property type="term" value="P:cellulose catabolic process"/>
    <property type="evidence" value="ECO:0007669"/>
    <property type="project" value="UniProtKB-KW"/>
</dbReference>
<dbReference type="InterPro" id="IPR012341">
    <property type="entry name" value="6hp_glycosidase-like_sf"/>
</dbReference>
<keyword evidence="5" id="KW-0136">Cellulose degradation</keyword>
<dbReference type="EMBL" id="JALJOS010000005">
    <property type="protein sequence ID" value="KAK9839137.1"/>
    <property type="molecule type" value="Genomic_DNA"/>
</dbReference>